<dbReference type="SUPFAM" id="SSF81345">
    <property type="entry name" value="ABC transporter involved in vitamin B12 uptake, BtuC"/>
    <property type="match status" value="1"/>
</dbReference>
<dbReference type="GO" id="GO:0033214">
    <property type="term" value="P:siderophore-iron import into cell"/>
    <property type="evidence" value="ECO:0007669"/>
    <property type="project" value="TreeGrafter"/>
</dbReference>
<feature type="transmembrane region" description="Helical" evidence="9">
    <location>
        <begin position="41"/>
        <end position="63"/>
    </location>
</feature>
<evidence type="ECO:0000256" key="4">
    <source>
        <dbReference type="ARBA" id="ARBA00022475"/>
    </source>
</evidence>
<evidence type="ECO:0000313" key="11">
    <source>
        <dbReference type="Proteomes" id="UP000306985"/>
    </source>
</evidence>
<reference evidence="10 11" key="1">
    <citation type="submission" date="2019-05" db="EMBL/GenBank/DDBJ databases">
        <title>Nakamurella sp. N5BH11, whole genome shotgun sequence.</title>
        <authorList>
            <person name="Tuo L."/>
        </authorList>
    </citation>
    <scope>NUCLEOTIDE SEQUENCE [LARGE SCALE GENOMIC DNA]</scope>
    <source>
        <strain evidence="10 11">N5BH11</strain>
    </source>
</reference>
<dbReference type="InterPro" id="IPR037294">
    <property type="entry name" value="ABC_BtuC-like"/>
</dbReference>
<feature type="transmembrane region" description="Helical" evidence="9">
    <location>
        <begin position="122"/>
        <end position="141"/>
    </location>
</feature>
<evidence type="ECO:0000256" key="7">
    <source>
        <dbReference type="ARBA" id="ARBA00023136"/>
    </source>
</evidence>
<keyword evidence="7 9" id="KW-0472">Membrane</keyword>
<evidence type="ECO:0000313" key="10">
    <source>
        <dbReference type="EMBL" id="TKV59217.1"/>
    </source>
</evidence>
<feature type="compositionally biased region" description="Low complexity" evidence="8">
    <location>
        <begin position="360"/>
        <end position="370"/>
    </location>
</feature>
<dbReference type="GO" id="GO:0005886">
    <property type="term" value="C:plasma membrane"/>
    <property type="evidence" value="ECO:0007669"/>
    <property type="project" value="UniProtKB-SubCell"/>
</dbReference>
<feature type="region of interest" description="Disordered" evidence="8">
    <location>
        <begin position="359"/>
        <end position="379"/>
    </location>
</feature>
<evidence type="ECO:0000256" key="3">
    <source>
        <dbReference type="ARBA" id="ARBA00022448"/>
    </source>
</evidence>
<feature type="transmembrane region" description="Helical" evidence="9">
    <location>
        <begin position="308"/>
        <end position="332"/>
    </location>
</feature>
<comment type="caution">
    <text evidence="10">The sequence shown here is derived from an EMBL/GenBank/DDBJ whole genome shotgun (WGS) entry which is preliminary data.</text>
</comment>
<feature type="transmembrane region" description="Helical" evidence="9">
    <location>
        <begin position="174"/>
        <end position="195"/>
    </location>
</feature>
<protein>
    <submittedName>
        <fullName evidence="10">Iron ABC transporter permease</fullName>
    </submittedName>
</protein>
<organism evidence="10 11">
    <name type="scientific">Nakamurella flava</name>
    <dbReference type="NCBI Taxonomy" id="2576308"/>
    <lineage>
        <taxon>Bacteria</taxon>
        <taxon>Bacillati</taxon>
        <taxon>Actinomycetota</taxon>
        <taxon>Actinomycetes</taxon>
        <taxon>Nakamurellales</taxon>
        <taxon>Nakamurellaceae</taxon>
        <taxon>Nakamurella</taxon>
    </lineage>
</organism>
<keyword evidence="11" id="KW-1185">Reference proteome</keyword>
<dbReference type="Gene3D" id="1.10.3470.10">
    <property type="entry name" value="ABC transporter involved in vitamin B12 uptake, BtuC"/>
    <property type="match status" value="1"/>
</dbReference>
<sequence>MRHVTGLPEPRPTWSTGRATPPGRVGDDPAGPTRTRRRAPVVTAVLVLLLAGTAVLTVCLGTPTVSPAALLDLVAQPKVAGIVVTELRLPRLLVALVAGAALGACGLVLQESLRNPLATPDLLGVGPGAALVMAVVVVTGLAVPAALYPVAALMGALAGGGLTVLVARSVSGPTAVLLVGAAIAAAVSGLVVAVVASAEQLQIAALFTYLAGSLAGVTWATAIPALLWLAALLPLTLLTVPALDILRLGDDTAAALGLRPQRTRVLLLLLVATLVAGVVAVAGPIAWVGFLAPHLVRRLHPHARTRSWLGLAMLAGALVTAVADLAARLVFAPVETPVGAWTAMAGVAVGFAGLARSGRRPAVPVPAADADPTRRTGQT</sequence>
<dbReference type="AlphaFoldDB" id="A0A4U6QFZ7"/>
<feature type="region of interest" description="Disordered" evidence="8">
    <location>
        <begin position="1"/>
        <end position="36"/>
    </location>
</feature>
<proteinExistence type="inferred from homology"/>
<comment type="subcellular location">
    <subcellularLocation>
        <location evidence="1">Cell membrane</location>
        <topology evidence="1">Multi-pass membrane protein</topology>
    </subcellularLocation>
</comment>
<gene>
    <name evidence="10" type="ORF">FDO65_11355</name>
</gene>
<comment type="similarity">
    <text evidence="2">Belongs to the binding-protein-dependent transport system permease family. FecCD subfamily.</text>
</comment>
<dbReference type="Pfam" id="PF01032">
    <property type="entry name" value="FecCD"/>
    <property type="match status" value="1"/>
</dbReference>
<evidence type="ECO:0000256" key="6">
    <source>
        <dbReference type="ARBA" id="ARBA00022989"/>
    </source>
</evidence>
<evidence type="ECO:0000256" key="1">
    <source>
        <dbReference type="ARBA" id="ARBA00004651"/>
    </source>
</evidence>
<feature type="transmembrane region" description="Helical" evidence="9">
    <location>
        <begin position="226"/>
        <end position="246"/>
    </location>
</feature>
<dbReference type="PANTHER" id="PTHR30472">
    <property type="entry name" value="FERRIC ENTEROBACTIN TRANSPORT SYSTEM PERMEASE PROTEIN"/>
    <property type="match status" value="1"/>
</dbReference>
<dbReference type="OrthoDB" id="2574111at2"/>
<evidence type="ECO:0000256" key="2">
    <source>
        <dbReference type="ARBA" id="ARBA00007935"/>
    </source>
</evidence>
<accession>A0A4U6QFZ7</accession>
<keyword evidence="6 9" id="KW-1133">Transmembrane helix</keyword>
<evidence type="ECO:0000256" key="5">
    <source>
        <dbReference type="ARBA" id="ARBA00022692"/>
    </source>
</evidence>
<feature type="transmembrane region" description="Helical" evidence="9">
    <location>
        <begin position="338"/>
        <end position="355"/>
    </location>
</feature>
<keyword evidence="5 9" id="KW-0812">Transmembrane</keyword>
<dbReference type="InterPro" id="IPR000522">
    <property type="entry name" value="ABC_transptr_permease_BtuC"/>
</dbReference>
<dbReference type="Proteomes" id="UP000306985">
    <property type="component" value="Unassembled WGS sequence"/>
</dbReference>
<name>A0A4U6QFZ7_9ACTN</name>
<keyword evidence="4" id="KW-1003">Cell membrane</keyword>
<dbReference type="PANTHER" id="PTHR30472:SF37">
    <property type="entry name" value="FE(3+) DICITRATE TRANSPORT SYSTEM PERMEASE PROTEIN FECD-RELATED"/>
    <property type="match status" value="1"/>
</dbReference>
<evidence type="ECO:0000256" key="8">
    <source>
        <dbReference type="SAM" id="MobiDB-lite"/>
    </source>
</evidence>
<dbReference type="RefSeq" id="WP_137449839.1">
    <property type="nucleotide sequence ID" value="NZ_SZZH01000002.1"/>
</dbReference>
<evidence type="ECO:0000256" key="9">
    <source>
        <dbReference type="SAM" id="Phobius"/>
    </source>
</evidence>
<feature type="transmembrane region" description="Helical" evidence="9">
    <location>
        <begin position="147"/>
        <end position="167"/>
    </location>
</feature>
<dbReference type="GO" id="GO:0022857">
    <property type="term" value="F:transmembrane transporter activity"/>
    <property type="evidence" value="ECO:0007669"/>
    <property type="project" value="InterPro"/>
</dbReference>
<feature type="transmembrane region" description="Helical" evidence="9">
    <location>
        <begin position="266"/>
        <end position="296"/>
    </location>
</feature>
<feature type="transmembrane region" description="Helical" evidence="9">
    <location>
        <begin position="92"/>
        <end position="110"/>
    </location>
</feature>
<keyword evidence="3" id="KW-0813">Transport</keyword>
<dbReference type="EMBL" id="SZZH01000002">
    <property type="protein sequence ID" value="TKV59217.1"/>
    <property type="molecule type" value="Genomic_DNA"/>
</dbReference>